<dbReference type="SMART" id="SM00181">
    <property type="entry name" value="EGF"/>
    <property type="match status" value="3"/>
</dbReference>
<dbReference type="EMBL" id="CAJNXB010005394">
    <property type="protein sequence ID" value="CAF3423244.1"/>
    <property type="molecule type" value="Genomic_DNA"/>
</dbReference>
<comment type="caution">
    <text evidence="5">The sequence shown here is derived from an EMBL/GenBank/DDBJ whole genome shotgun (WGS) entry which is preliminary data.</text>
</comment>
<feature type="disulfide bond" evidence="2">
    <location>
        <begin position="750"/>
        <end position="759"/>
    </location>
</feature>
<dbReference type="PROSITE" id="PS50026">
    <property type="entry name" value="EGF_3"/>
    <property type="match status" value="2"/>
</dbReference>
<dbReference type="EMBL" id="CAJOBP010006597">
    <property type="protein sequence ID" value="CAF4496434.1"/>
    <property type="molecule type" value="Genomic_DNA"/>
</dbReference>
<dbReference type="PRINTS" id="PR00261">
    <property type="entry name" value="LDLRECEPTOR"/>
</dbReference>
<evidence type="ECO:0000313" key="4">
    <source>
        <dbReference type="EMBL" id="CAF3423244.1"/>
    </source>
</evidence>
<comment type="caution">
    <text evidence="2">Lacks conserved residue(s) required for the propagation of feature annotation.</text>
</comment>
<dbReference type="InterPro" id="IPR036055">
    <property type="entry name" value="LDL_receptor-like_sf"/>
</dbReference>
<dbReference type="Pfam" id="PF00057">
    <property type="entry name" value="Ldl_recept_a"/>
    <property type="match status" value="1"/>
</dbReference>
<dbReference type="PANTHER" id="PTHR24033">
    <property type="entry name" value="EGF-LIKE DOMAIN-CONTAINING PROTEIN"/>
    <property type="match status" value="1"/>
</dbReference>
<dbReference type="Gene3D" id="4.10.400.10">
    <property type="entry name" value="Low-density Lipoprotein Receptor"/>
    <property type="match status" value="1"/>
</dbReference>
<keyword evidence="1 2" id="KW-1015">Disulfide bond</keyword>
<dbReference type="PROSITE" id="PS00022">
    <property type="entry name" value="EGF_1"/>
    <property type="match status" value="3"/>
</dbReference>
<dbReference type="SMART" id="SM00192">
    <property type="entry name" value="LDLa"/>
    <property type="match status" value="4"/>
</dbReference>
<sequence>MYSCGDGQCVPWEVRMAFQRIVPALNDCFNKRNLNYMCEVSPHRHSWTMESGLCAPDTNYDDLRYPSWDKMNASMLTDDEKCQYLVRCFFSDGFEQDCPCNHQNCSKIISDMCSEHQYVTVFPPGVINGNMFFAYSNSDSIGNVDESLLGLFGSIKCRGFHLIMTTTILASAASFGILRPKSNSFICSPLIYFSEYQNFNLTLQYDEFCWNNSFSFNGRRYAVYPNTCKYAIGCISQYRIHDGFADCLYGEDETTAFEDTYCKKPAGRHRFQCFDDEHKCLSQILLNGERSECSNKYDRQCIQLDWVCDGEWDCSDASDEEAIVLTENRFPHNAHHFDLNELVEKCRKRYSNLPFSNVCNTSFQFGCYLSEVSNPLDIETNRPCVNLTQIGDGVEDCYNAYDEKNSLKVKSGVSEMWGYQFRCGNDIEQYINVCLKDSKKNCTLILCSNHRDISGFCSDNNDVLCLDENRCAKNARCDGVPDCRYAEDEYWCPSDLSLYGMLYRIRKRNLLKTSTNFNFTPRYPVEQTLVIEQRQLSDVAPEPQEKEVPLSYSYMCNRGITIINLNKALCLCPSAYYGRWCEYFSDRITIIAQVDEKIFLQYMPNLSLKVKTYLFFHDMPIDSHEFDVIPIIESSKKTKHKFYLLYSRFPQMLEHKRRRYYNRTDVIHHHPYSVHFDVYALETNQKIREMGSWHYKIYFDYLPASRLATILRFPSWFIESTSDSCQQNKCNENSTCMPIFGNISSSYCSCKSGYYGKDCSHYEPRCKTYCSVDAFCRPYYDHFLSDGMKIGCICSLGHFGPRCFLTYDNCKTNPCLNNGTCFHTHDRSGEVPFICICSQRFYGDICEIEKAQVLINFTMTNTSSINVNVVQLYDVETSSLELHVRYQKAYQGMSSNFSYFHPDAYAPYLGVLKIYADGEKAQYLIMYASHQTAIKITSLSKKCPHVSSLLSKSNESTIPAVTHYHHICRNNSELFCDDNYLCICDTPSFPLECFIHNTQLDRCEKCLSRGKCFQGLSLRIQSGAVWYYSRLCSCRPYNWGEDVLSHSSFVIVRNRSL</sequence>
<evidence type="ECO:0000259" key="3">
    <source>
        <dbReference type="PROSITE" id="PS50026"/>
    </source>
</evidence>
<keyword evidence="2" id="KW-0245">EGF-like domain</keyword>
<dbReference type="PROSITE" id="PS01186">
    <property type="entry name" value="EGF_2"/>
    <property type="match status" value="1"/>
</dbReference>
<dbReference type="InterPro" id="IPR000742">
    <property type="entry name" value="EGF"/>
</dbReference>
<keyword evidence="6" id="KW-1185">Reference proteome</keyword>
<evidence type="ECO:0000313" key="6">
    <source>
        <dbReference type="Proteomes" id="UP000663873"/>
    </source>
</evidence>
<dbReference type="AlphaFoldDB" id="A0A820V5X2"/>
<reference evidence="5" key="1">
    <citation type="submission" date="2021-02" db="EMBL/GenBank/DDBJ databases">
        <authorList>
            <person name="Nowell W R."/>
        </authorList>
    </citation>
    <scope>NUCLEOTIDE SEQUENCE</scope>
</reference>
<evidence type="ECO:0000256" key="2">
    <source>
        <dbReference type="PROSITE-ProRule" id="PRU00076"/>
    </source>
</evidence>
<dbReference type="PROSITE" id="PS50068">
    <property type="entry name" value="LDLRA_2"/>
    <property type="match status" value="1"/>
</dbReference>
<dbReference type="SUPFAM" id="SSF57196">
    <property type="entry name" value="EGF/Laminin"/>
    <property type="match status" value="1"/>
</dbReference>
<feature type="disulfide bond" evidence="2">
    <location>
        <begin position="837"/>
        <end position="846"/>
    </location>
</feature>
<dbReference type="Proteomes" id="UP000663825">
    <property type="component" value="Unassembled WGS sequence"/>
</dbReference>
<dbReference type="InterPro" id="IPR051830">
    <property type="entry name" value="NOTCH_homolog"/>
</dbReference>
<dbReference type="SUPFAM" id="SSF57424">
    <property type="entry name" value="LDL receptor-like module"/>
    <property type="match status" value="1"/>
</dbReference>
<gene>
    <name evidence="4" type="ORF">TIS948_LOCUS29663</name>
    <name evidence="5" type="ORF">UJA718_LOCUS26006</name>
</gene>
<dbReference type="PANTHER" id="PTHR24033:SF151">
    <property type="entry name" value="NOTCH 2"/>
    <property type="match status" value="1"/>
</dbReference>
<dbReference type="Proteomes" id="UP000663873">
    <property type="component" value="Unassembled WGS sequence"/>
</dbReference>
<protein>
    <recommendedName>
        <fullName evidence="3">EGF-like domain-containing protein</fullName>
    </recommendedName>
</protein>
<dbReference type="CDD" id="cd00112">
    <property type="entry name" value="LDLa"/>
    <property type="match status" value="1"/>
</dbReference>
<feature type="domain" description="EGF-like" evidence="3">
    <location>
        <begin position="721"/>
        <end position="760"/>
    </location>
</feature>
<dbReference type="InterPro" id="IPR002172">
    <property type="entry name" value="LDrepeatLR_classA_rpt"/>
</dbReference>
<feature type="domain" description="EGF-like" evidence="3">
    <location>
        <begin position="806"/>
        <end position="847"/>
    </location>
</feature>
<organism evidence="5 6">
    <name type="scientific">Rotaria socialis</name>
    <dbReference type="NCBI Taxonomy" id="392032"/>
    <lineage>
        <taxon>Eukaryota</taxon>
        <taxon>Metazoa</taxon>
        <taxon>Spiralia</taxon>
        <taxon>Gnathifera</taxon>
        <taxon>Rotifera</taxon>
        <taxon>Eurotatoria</taxon>
        <taxon>Bdelloidea</taxon>
        <taxon>Philodinida</taxon>
        <taxon>Philodinidae</taxon>
        <taxon>Rotaria</taxon>
    </lineage>
</organism>
<name>A0A820V5X2_9BILA</name>
<accession>A0A820V5X2</accession>
<evidence type="ECO:0000313" key="5">
    <source>
        <dbReference type="EMBL" id="CAF4496434.1"/>
    </source>
</evidence>
<proteinExistence type="predicted"/>
<evidence type="ECO:0000256" key="1">
    <source>
        <dbReference type="ARBA" id="ARBA00023157"/>
    </source>
</evidence>
<dbReference type="OrthoDB" id="9990982at2759"/>
<dbReference type="Gene3D" id="2.10.25.10">
    <property type="entry name" value="Laminin"/>
    <property type="match status" value="1"/>
</dbReference>